<dbReference type="AlphaFoldDB" id="X0RL38"/>
<evidence type="ECO:0000256" key="2">
    <source>
        <dbReference type="ARBA" id="ARBA00023180"/>
    </source>
</evidence>
<comment type="caution">
    <text evidence="4">The sequence shown here is derived from an EMBL/GenBank/DDBJ whole genome shotgun (WGS) entry which is preliminary data.</text>
</comment>
<reference evidence="4" key="1">
    <citation type="journal article" date="2014" name="Front. Microbiol.">
        <title>High frequency of phylogenetically diverse reductive dehalogenase-homologous genes in deep subseafloor sedimentary metagenomes.</title>
        <authorList>
            <person name="Kawai M."/>
            <person name="Futagami T."/>
            <person name="Toyoda A."/>
            <person name="Takaki Y."/>
            <person name="Nishi S."/>
            <person name="Hori S."/>
            <person name="Arai W."/>
            <person name="Tsubouchi T."/>
            <person name="Morono Y."/>
            <person name="Uchiyama I."/>
            <person name="Ito T."/>
            <person name="Fujiyama A."/>
            <person name="Inagaki F."/>
            <person name="Takami H."/>
        </authorList>
    </citation>
    <scope>NUCLEOTIDE SEQUENCE</scope>
    <source>
        <strain evidence="4">Expedition CK06-06</strain>
    </source>
</reference>
<feature type="compositionally biased region" description="Polar residues" evidence="3">
    <location>
        <begin position="60"/>
        <end position="77"/>
    </location>
</feature>
<feature type="region of interest" description="Disordered" evidence="3">
    <location>
        <begin position="1"/>
        <end position="34"/>
    </location>
</feature>
<accession>X0RL38</accession>
<dbReference type="PANTHER" id="PTHR42970:SF1">
    <property type="entry name" value="PECTATE LYASE C-RELATED"/>
    <property type="match status" value="1"/>
</dbReference>
<evidence type="ECO:0000256" key="3">
    <source>
        <dbReference type="SAM" id="MobiDB-lite"/>
    </source>
</evidence>
<feature type="region of interest" description="Disordered" evidence="3">
    <location>
        <begin position="56"/>
        <end position="77"/>
    </location>
</feature>
<gene>
    <name evidence="4" type="ORF">S01H1_10150</name>
</gene>
<name>X0RL38_9ZZZZ</name>
<sequence length="77" mass="8859">ARPPKDTDNDGMPDEWEKARRLNPRDAADASKKMPSGYTAIEEYVNQRADRLIRRYVRQDASTSRPSRPRQQTPGSE</sequence>
<keyword evidence="1" id="KW-0479">Metal-binding</keyword>
<evidence type="ECO:0000256" key="1">
    <source>
        <dbReference type="ARBA" id="ARBA00022723"/>
    </source>
</evidence>
<feature type="compositionally biased region" description="Basic and acidic residues" evidence="3">
    <location>
        <begin position="15"/>
        <end position="32"/>
    </location>
</feature>
<dbReference type="PANTHER" id="PTHR42970">
    <property type="entry name" value="PECTATE LYASE C-RELATED"/>
    <property type="match status" value="1"/>
</dbReference>
<feature type="non-terminal residue" evidence="4">
    <location>
        <position position="1"/>
    </location>
</feature>
<evidence type="ECO:0000313" key="4">
    <source>
        <dbReference type="EMBL" id="GAF69493.1"/>
    </source>
</evidence>
<dbReference type="InterPro" id="IPR052063">
    <property type="entry name" value="Polysaccharide_Lyase_1"/>
</dbReference>
<protein>
    <submittedName>
        <fullName evidence="4">Uncharacterized protein</fullName>
    </submittedName>
</protein>
<dbReference type="EMBL" id="BARS01005186">
    <property type="protein sequence ID" value="GAF69493.1"/>
    <property type="molecule type" value="Genomic_DNA"/>
</dbReference>
<keyword evidence="2" id="KW-0325">Glycoprotein</keyword>
<organism evidence="4">
    <name type="scientific">marine sediment metagenome</name>
    <dbReference type="NCBI Taxonomy" id="412755"/>
    <lineage>
        <taxon>unclassified sequences</taxon>
        <taxon>metagenomes</taxon>
        <taxon>ecological metagenomes</taxon>
    </lineage>
</organism>
<proteinExistence type="predicted"/>
<dbReference type="GO" id="GO:0046872">
    <property type="term" value="F:metal ion binding"/>
    <property type="evidence" value="ECO:0007669"/>
    <property type="project" value="UniProtKB-KW"/>
</dbReference>